<dbReference type="AlphaFoldDB" id="A0A382FZ46"/>
<dbReference type="SUPFAM" id="SSF51735">
    <property type="entry name" value="NAD(P)-binding Rossmann-fold domains"/>
    <property type="match status" value="1"/>
</dbReference>
<dbReference type="Pfam" id="PF00106">
    <property type="entry name" value="adh_short"/>
    <property type="match status" value="1"/>
</dbReference>
<dbReference type="GO" id="GO:0016491">
    <property type="term" value="F:oxidoreductase activity"/>
    <property type="evidence" value="ECO:0007669"/>
    <property type="project" value="UniProtKB-KW"/>
</dbReference>
<sequence>MSFKDKVIVVTGGAEGLGRTAALQCADVGAKVIVADVNLNGAGDTAKTITSGGGRACAVAVDLAREDQVACLIKQTEKTFGQLDILINCAGILLNAGQRVDQFSSKSWAEVIEVNLSGSFFCVKHAVPLMAKNGGGVLVLLASGAGIFGGSSSVAYAASKGGVRGIALCVESQLQPLNIRIHVALPAN</sequence>
<dbReference type="PRINTS" id="PR00081">
    <property type="entry name" value="GDHRDH"/>
</dbReference>
<evidence type="ECO:0000313" key="3">
    <source>
        <dbReference type="EMBL" id="SVB68346.1"/>
    </source>
</evidence>
<reference evidence="3" key="1">
    <citation type="submission" date="2018-05" db="EMBL/GenBank/DDBJ databases">
        <authorList>
            <person name="Lanie J.A."/>
            <person name="Ng W.-L."/>
            <person name="Kazmierczak K.M."/>
            <person name="Andrzejewski T.M."/>
            <person name="Davidsen T.M."/>
            <person name="Wayne K.J."/>
            <person name="Tettelin H."/>
            <person name="Glass J.I."/>
            <person name="Rusch D."/>
            <person name="Podicherti R."/>
            <person name="Tsui H.-C.T."/>
            <person name="Winkler M.E."/>
        </authorList>
    </citation>
    <scope>NUCLEOTIDE SEQUENCE</scope>
</reference>
<gene>
    <name evidence="3" type="ORF">METZ01_LOCUS221200</name>
</gene>
<accession>A0A382FZ46</accession>
<dbReference type="EMBL" id="UINC01052711">
    <property type="protein sequence ID" value="SVB68346.1"/>
    <property type="molecule type" value="Genomic_DNA"/>
</dbReference>
<feature type="non-terminal residue" evidence="3">
    <location>
        <position position="188"/>
    </location>
</feature>
<protein>
    <recommendedName>
        <fullName evidence="4">Short-chain dehydrogenase/reductase SDR</fullName>
    </recommendedName>
</protein>
<comment type="similarity">
    <text evidence="1">Belongs to the short-chain dehydrogenases/reductases (SDR) family.</text>
</comment>
<dbReference type="InterPro" id="IPR036291">
    <property type="entry name" value="NAD(P)-bd_dom_sf"/>
</dbReference>
<proteinExistence type="inferred from homology"/>
<name>A0A382FZ46_9ZZZZ</name>
<organism evidence="3">
    <name type="scientific">marine metagenome</name>
    <dbReference type="NCBI Taxonomy" id="408172"/>
    <lineage>
        <taxon>unclassified sequences</taxon>
        <taxon>metagenomes</taxon>
        <taxon>ecological metagenomes</taxon>
    </lineage>
</organism>
<dbReference type="Gene3D" id="3.40.50.720">
    <property type="entry name" value="NAD(P)-binding Rossmann-like Domain"/>
    <property type="match status" value="1"/>
</dbReference>
<evidence type="ECO:0008006" key="4">
    <source>
        <dbReference type="Google" id="ProtNLM"/>
    </source>
</evidence>
<dbReference type="PANTHER" id="PTHR43669:SF8">
    <property type="entry name" value="SHORT-CHAIN TYPE DEHYDROGENASE_REDUCTASE-RELATED"/>
    <property type="match status" value="1"/>
</dbReference>
<dbReference type="InterPro" id="IPR002347">
    <property type="entry name" value="SDR_fam"/>
</dbReference>
<dbReference type="PANTHER" id="PTHR43669">
    <property type="entry name" value="5-KETO-D-GLUCONATE 5-REDUCTASE"/>
    <property type="match status" value="1"/>
</dbReference>
<dbReference type="PRINTS" id="PR00080">
    <property type="entry name" value="SDRFAMILY"/>
</dbReference>
<evidence type="ECO:0000256" key="2">
    <source>
        <dbReference type="ARBA" id="ARBA00023002"/>
    </source>
</evidence>
<keyword evidence="2" id="KW-0560">Oxidoreductase</keyword>
<dbReference type="CDD" id="cd05233">
    <property type="entry name" value="SDR_c"/>
    <property type="match status" value="1"/>
</dbReference>
<evidence type="ECO:0000256" key="1">
    <source>
        <dbReference type="ARBA" id="ARBA00006484"/>
    </source>
</evidence>